<dbReference type="InterPro" id="IPR005467">
    <property type="entry name" value="His_kinase_dom"/>
</dbReference>
<feature type="transmembrane region" description="Helical" evidence="7">
    <location>
        <begin position="212"/>
        <end position="231"/>
    </location>
</feature>
<dbReference type="AlphaFoldDB" id="A0AAP3E278"/>
<dbReference type="InterPro" id="IPR036890">
    <property type="entry name" value="HATPase_C_sf"/>
</dbReference>
<dbReference type="PANTHER" id="PTHR43711">
    <property type="entry name" value="TWO-COMPONENT HISTIDINE KINASE"/>
    <property type="match status" value="1"/>
</dbReference>
<feature type="transmembrane region" description="Helical" evidence="7">
    <location>
        <begin position="6"/>
        <end position="25"/>
    </location>
</feature>
<dbReference type="InterPro" id="IPR003594">
    <property type="entry name" value="HATPase_dom"/>
</dbReference>
<dbReference type="InterPro" id="IPR035965">
    <property type="entry name" value="PAS-like_dom_sf"/>
</dbReference>
<feature type="transmembrane region" description="Helical" evidence="7">
    <location>
        <begin position="188"/>
        <end position="206"/>
    </location>
</feature>
<dbReference type="PANTHER" id="PTHR43711:SF1">
    <property type="entry name" value="HISTIDINE KINASE 1"/>
    <property type="match status" value="1"/>
</dbReference>
<dbReference type="InterPro" id="IPR050736">
    <property type="entry name" value="Sensor_HK_Regulatory"/>
</dbReference>
<dbReference type="SMART" id="SM00387">
    <property type="entry name" value="HATPase_c"/>
    <property type="match status" value="1"/>
</dbReference>
<feature type="transmembrane region" description="Helical" evidence="7">
    <location>
        <begin position="152"/>
        <end position="176"/>
    </location>
</feature>
<comment type="catalytic activity">
    <reaction evidence="1">
        <text>ATP + protein L-histidine = ADP + protein N-phospho-L-histidine.</text>
        <dbReference type="EC" id="2.7.13.3"/>
    </reaction>
</comment>
<keyword evidence="5" id="KW-0418">Kinase</keyword>
<dbReference type="Gene3D" id="1.10.287.130">
    <property type="match status" value="1"/>
</dbReference>
<keyword evidence="4" id="KW-0808">Transferase</keyword>
<gene>
    <name evidence="9" type="ORF">OB960_10000</name>
</gene>
<keyword evidence="6" id="KW-0902">Two-component regulatory system</keyword>
<dbReference type="Pfam" id="PF00512">
    <property type="entry name" value="HisKA"/>
    <property type="match status" value="1"/>
</dbReference>
<name>A0AAP3E278_9EURY</name>
<dbReference type="InterPro" id="IPR036097">
    <property type="entry name" value="HisK_dim/P_sf"/>
</dbReference>
<comment type="caution">
    <text evidence="9">The sequence shown here is derived from an EMBL/GenBank/DDBJ whole genome shotgun (WGS) entry which is preliminary data.</text>
</comment>
<keyword evidence="9" id="KW-0547">Nucleotide-binding</keyword>
<dbReference type="InterPro" id="IPR013656">
    <property type="entry name" value="PAS_4"/>
</dbReference>
<dbReference type="GO" id="GO:0000155">
    <property type="term" value="F:phosphorelay sensor kinase activity"/>
    <property type="evidence" value="ECO:0007669"/>
    <property type="project" value="InterPro"/>
</dbReference>
<sequence length="591" mass="64699">MVWFPHPYTTILLCFFVVSTVLAWAAWQRRPTNDARAFAILMVGVAGLLGVHALEIESQTFDSKVFWAQFQWIFAAIIPPAFLVFALEYTGRERWVTRRTLALLAVEPIVQIGLLTTNDATGLLWGSPTTAEYALGALSSTPVILAEPDPNIGVFVHVVYAGGCYLLATVLLVGLVVRSNTLYRSQGVFVIVGILAPWIGGTLTAVASVPNVAPIAFAITGIAFTLGFYRYRLLDIAPIARADIIENFDGGVVVVDDRDTVVDANLTAREVLELPRDELVGTDLETAFAAVPVSVGAPGSATQSSDENPPIEQTAFAIDDDEGGRHFELGCSRIRDGRGTFVGWNVVFYDVTERERRERELEWKNRKLDEFASVVSHDLRNPLNVAQGYLELLREECNSPHIEDIEHSHDRMERLIDDVLALAREGATALEREPVNLDQLARKAWTNVETSDATLIVESEQTIDADAIKVEQLLENLFRNSIEHGSPAEQRVDSRADSPLSVRVEPLEDRSGFAVSDSGVGLPDTDTDAIFESGYTTNEHGTGFGLSIVTEIADLHGWTVAATDGEDGGARFELAGVRVLERQTDPEPGRT</sequence>
<evidence type="ECO:0000256" key="6">
    <source>
        <dbReference type="ARBA" id="ARBA00023012"/>
    </source>
</evidence>
<dbReference type="EC" id="2.7.13.3" evidence="2"/>
<dbReference type="CDD" id="cd00082">
    <property type="entry name" value="HisKA"/>
    <property type="match status" value="1"/>
</dbReference>
<dbReference type="NCBIfam" id="TIGR00229">
    <property type="entry name" value="sensory_box"/>
    <property type="match status" value="1"/>
</dbReference>
<feature type="transmembrane region" description="Helical" evidence="7">
    <location>
        <begin position="66"/>
        <end position="87"/>
    </location>
</feature>
<evidence type="ECO:0000256" key="7">
    <source>
        <dbReference type="SAM" id="Phobius"/>
    </source>
</evidence>
<dbReference type="InterPro" id="IPR031621">
    <property type="entry name" value="HisKA_7TM"/>
</dbReference>
<accession>A0AAP3E278</accession>
<dbReference type="Pfam" id="PF08448">
    <property type="entry name" value="PAS_4"/>
    <property type="match status" value="1"/>
</dbReference>
<keyword evidence="7" id="KW-1133">Transmembrane helix</keyword>
<dbReference type="SUPFAM" id="SSF47384">
    <property type="entry name" value="Homodimeric domain of signal transducing histidine kinase"/>
    <property type="match status" value="1"/>
</dbReference>
<feature type="transmembrane region" description="Helical" evidence="7">
    <location>
        <begin position="99"/>
        <end position="117"/>
    </location>
</feature>
<dbReference type="GO" id="GO:0005524">
    <property type="term" value="F:ATP binding"/>
    <property type="evidence" value="ECO:0007669"/>
    <property type="project" value="UniProtKB-KW"/>
</dbReference>
<dbReference type="SMART" id="SM00388">
    <property type="entry name" value="HisKA"/>
    <property type="match status" value="1"/>
</dbReference>
<dbReference type="PROSITE" id="PS50109">
    <property type="entry name" value="HIS_KIN"/>
    <property type="match status" value="1"/>
</dbReference>
<dbReference type="PRINTS" id="PR00344">
    <property type="entry name" value="BCTRLSENSOR"/>
</dbReference>
<dbReference type="InterPro" id="IPR003661">
    <property type="entry name" value="HisK_dim/P_dom"/>
</dbReference>
<keyword evidence="3" id="KW-0597">Phosphoprotein</keyword>
<dbReference type="SUPFAM" id="SSF55874">
    <property type="entry name" value="ATPase domain of HSP90 chaperone/DNA topoisomerase II/histidine kinase"/>
    <property type="match status" value="1"/>
</dbReference>
<dbReference type="Proteomes" id="UP001321018">
    <property type="component" value="Unassembled WGS sequence"/>
</dbReference>
<dbReference type="Gene3D" id="3.30.450.20">
    <property type="entry name" value="PAS domain"/>
    <property type="match status" value="1"/>
</dbReference>
<dbReference type="EMBL" id="JAOPKA010000005">
    <property type="protein sequence ID" value="MCU4741727.1"/>
    <property type="molecule type" value="Genomic_DNA"/>
</dbReference>
<keyword evidence="9" id="KW-0067">ATP-binding</keyword>
<dbReference type="SUPFAM" id="SSF55785">
    <property type="entry name" value="PYP-like sensor domain (PAS domain)"/>
    <property type="match status" value="1"/>
</dbReference>
<evidence type="ECO:0000256" key="1">
    <source>
        <dbReference type="ARBA" id="ARBA00000085"/>
    </source>
</evidence>
<keyword evidence="7" id="KW-0812">Transmembrane</keyword>
<dbReference type="Pfam" id="PF02518">
    <property type="entry name" value="HATPase_c"/>
    <property type="match status" value="1"/>
</dbReference>
<feature type="domain" description="Histidine kinase" evidence="8">
    <location>
        <begin position="374"/>
        <end position="574"/>
    </location>
</feature>
<organism evidence="9 10">
    <name type="scientific">Natronoglomus mannanivorans</name>
    <dbReference type="NCBI Taxonomy" id="2979990"/>
    <lineage>
        <taxon>Archaea</taxon>
        <taxon>Methanobacteriati</taxon>
        <taxon>Methanobacteriota</taxon>
        <taxon>Stenosarchaea group</taxon>
        <taxon>Halobacteria</taxon>
        <taxon>Halobacteriales</taxon>
        <taxon>Natrialbaceae</taxon>
        <taxon>Natronoglomus</taxon>
    </lineage>
</organism>
<dbReference type="Gene3D" id="3.30.565.10">
    <property type="entry name" value="Histidine kinase-like ATPase, C-terminal domain"/>
    <property type="match status" value="1"/>
</dbReference>
<proteinExistence type="predicted"/>
<evidence type="ECO:0000256" key="5">
    <source>
        <dbReference type="ARBA" id="ARBA00022777"/>
    </source>
</evidence>
<evidence type="ECO:0000256" key="3">
    <source>
        <dbReference type="ARBA" id="ARBA00022553"/>
    </source>
</evidence>
<reference evidence="9" key="1">
    <citation type="submission" date="2022-09" db="EMBL/GenBank/DDBJ databases">
        <title>Enrichment on poylsaccharides allowed isolation of novel metabolic and taxonomic groups of Haloarchaea.</title>
        <authorList>
            <person name="Sorokin D.Y."/>
            <person name="Elcheninov A.G."/>
            <person name="Khizhniak T.V."/>
            <person name="Kolganova T.V."/>
            <person name="Kublanov I.V."/>
        </authorList>
    </citation>
    <scope>NUCLEOTIDE SEQUENCE</scope>
    <source>
        <strain evidence="9">AArc-xg1-1</strain>
    </source>
</reference>
<protein>
    <recommendedName>
        <fullName evidence="2">histidine kinase</fullName>
        <ecNumber evidence="2">2.7.13.3</ecNumber>
    </recommendedName>
</protein>
<evidence type="ECO:0000313" key="9">
    <source>
        <dbReference type="EMBL" id="MCU4741727.1"/>
    </source>
</evidence>
<evidence type="ECO:0000256" key="4">
    <source>
        <dbReference type="ARBA" id="ARBA00022679"/>
    </source>
</evidence>
<dbReference type="InterPro" id="IPR000014">
    <property type="entry name" value="PAS"/>
</dbReference>
<dbReference type="RefSeq" id="WP_338003561.1">
    <property type="nucleotide sequence ID" value="NZ_JAOPKA010000005.1"/>
</dbReference>
<keyword evidence="7" id="KW-0472">Membrane</keyword>
<feature type="transmembrane region" description="Helical" evidence="7">
    <location>
        <begin position="37"/>
        <end position="54"/>
    </location>
</feature>
<evidence type="ECO:0000256" key="2">
    <source>
        <dbReference type="ARBA" id="ARBA00012438"/>
    </source>
</evidence>
<evidence type="ECO:0000259" key="8">
    <source>
        <dbReference type="PROSITE" id="PS50109"/>
    </source>
</evidence>
<evidence type="ECO:0000313" key="10">
    <source>
        <dbReference type="Proteomes" id="UP001321018"/>
    </source>
</evidence>
<dbReference type="Pfam" id="PF16927">
    <property type="entry name" value="HisKA_7TM"/>
    <property type="match status" value="1"/>
</dbReference>
<dbReference type="InterPro" id="IPR004358">
    <property type="entry name" value="Sig_transdc_His_kin-like_C"/>
</dbReference>